<dbReference type="EMBL" id="CP139781">
    <property type="protein sequence ID" value="WRQ89383.1"/>
    <property type="molecule type" value="Genomic_DNA"/>
</dbReference>
<evidence type="ECO:0000313" key="2">
    <source>
        <dbReference type="Proteomes" id="UP000738431"/>
    </source>
</evidence>
<accession>A0ABZ1CCI6</accession>
<proteinExistence type="predicted"/>
<sequence length="78" mass="8592">MIPLPKQTPTEPGCVVRNAGLSADGFQLYQCVLWQDGKCWATLARFYGPASPPTLDELRFFFAGDPARWTPIAPISHA</sequence>
<name>A0ABZ1CCI6_9BACT</name>
<organism evidence="1 2">
    <name type="scientific">Actomonas aquatica</name>
    <dbReference type="NCBI Taxonomy" id="2866162"/>
    <lineage>
        <taxon>Bacteria</taxon>
        <taxon>Pseudomonadati</taxon>
        <taxon>Verrucomicrobiota</taxon>
        <taxon>Opitutia</taxon>
        <taxon>Opitutales</taxon>
        <taxon>Opitutaceae</taxon>
        <taxon>Actomonas</taxon>
    </lineage>
</organism>
<gene>
    <name evidence="1" type="ORF">K1X11_008175</name>
</gene>
<dbReference type="RefSeq" id="WP_221029926.1">
    <property type="nucleotide sequence ID" value="NZ_CP139781.1"/>
</dbReference>
<reference evidence="1 2" key="2">
    <citation type="submission" date="2023-12" db="EMBL/GenBank/DDBJ databases">
        <title>Description of an unclassified Opitutus bacterium of Verrucomicrobiota.</title>
        <authorList>
            <person name="Zhang D.-F."/>
        </authorList>
    </citation>
    <scope>NUCLEOTIDE SEQUENCE [LARGE SCALE GENOMIC DNA]</scope>
    <source>
        <strain evidence="1 2">WL0086</strain>
    </source>
</reference>
<reference evidence="1 2" key="1">
    <citation type="submission" date="2021-08" db="EMBL/GenBank/DDBJ databases">
        <authorList>
            <person name="Zhang D."/>
            <person name="Zhang A."/>
            <person name="Wang L."/>
        </authorList>
    </citation>
    <scope>NUCLEOTIDE SEQUENCE [LARGE SCALE GENOMIC DNA]</scope>
    <source>
        <strain evidence="1 2">WL0086</strain>
    </source>
</reference>
<dbReference type="Proteomes" id="UP000738431">
    <property type="component" value="Chromosome"/>
</dbReference>
<keyword evidence="2" id="KW-1185">Reference proteome</keyword>
<protein>
    <submittedName>
        <fullName evidence="1">Uncharacterized protein</fullName>
    </submittedName>
</protein>
<evidence type="ECO:0000313" key="1">
    <source>
        <dbReference type="EMBL" id="WRQ89383.1"/>
    </source>
</evidence>